<evidence type="ECO:0000313" key="1">
    <source>
        <dbReference type="EMBL" id="JAD60796.1"/>
    </source>
</evidence>
<dbReference type="AlphaFoldDB" id="A0A0A9BBS9"/>
<sequence length="24" mass="2858">MGERGKGGWDLNFFYYLRRPHGSN</sequence>
<reference evidence="1" key="1">
    <citation type="submission" date="2014-09" db="EMBL/GenBank/DDBJ databases">
        <authorList>
            <person name="Magalhaes I.L.F."/>
            <person name="Oliveira U."/>
            <person name="Santos F.R."/>
            <person name="Vidigal T.H.D.A."/>
            <person name="Brescovit A.D."/>
            <person name="Santos A.J."/>
        </authorList>
    </citation>
    <scope>NUCLEOTIDE SEQUENCE</scope>
    <source>
        <tissue evidence="1">Shoot tissue taken approximately 20 cm above the soil surface</tissue>
    </source>
</reference>
<organism evidence="1">
    <name type="scientific">Arundo donax</name>
    <name type="common">Giant reed</name>
    <name type="synonym">Donax arundinaceus</name>
    <dbReference type="NCBI Taxonomy" id="35708"/>
    <lineage>
        <taxon>Eukaryota</taxon>
        <taxon>Viridiplantae</taxon>
        <taxon>Streptophyta</taxon>
        <taxon>Embryophyta</taxon>
        <taxon>Tracheophyta</taxon>
        <taxon>Spermatophyta</taxon>
        <taxon>Magnoliopsida</taxon>
        <taxon>Liliopsida</taxon>
        <taxon>Poales</taxon>
        <taxon>Poaceae</taxon>
        <taxon>PACMAD clade</taxon>
        <taxon>Arundinoideae</taxon>
        <taxon>Arundineae</taxon>
        <taxon>Arundo</taxon>
    </lineage>
</organism>
<name>A0A0A9BBS9_ARUDO</name>
<reference evidence="1" key="2">
    <citation type="journal article" date="2015" name="Data Brief">
        <title>Shoot transcriptome of the giant reed, Arundo donax.</title>
        <authorList>
            <person name="Barrero R.A."/>
            <person name="Guerrero F.D."/>
            <person name="Moolhuijzen P."/>
            <person name="Goolsby J.A."/>
            <person name="Tidwell J."/>
            <person name="Bellgard S.E."/>
            <person name="Bellgard M.I."/>
        </authorList>
    </citation>
    <scope>NUCLEOTIDE SEQUENCE</scope>
    <source>
        <tissue evidence="1">Shoot tissue taken approximately 20 cm above the soil surface</tissue>
    </source>
</reference>
<protein>
    <submittedName>
        <fullName evidence="1">Uncharacterized protein</fullName>
    </submittedName>
</protein>
<proteinExistence type="predicted"/>
<dbReference type="EMBL" id="GBRH01237099">
    <property type="protein sequence ID" value="JAD60796.1"/>
    <property type="molecule type" value="Transcribed_RNA"/>
</dbReference>
<accession>A0A0A9BBS9</accession>